<protein>
    <submittedName>
        <fullName evidence="1">Uncharacterized protein</fullName>
    </submittedName>
</protein>
<dbReference type="AlphaFoldDB" id="A0A0F9UE03"/>
<name>A0A0F9UE03_9ZZZZ</name>
<organism evidence="1">
    <name type="scientific">marine sediment metagenome</name>
    <dbReference type="NCBI Taxonomy" id="412755"/>
    <lineage>
        <taxon>unclassified sequences</taxon>
        <taxon>metagenomes</taxon>
        <taxon>ecological metagenomes</taxon>
    </lineage>
</organism>
<evidence type="ECO:0000313" key="1">
    <source>
        <dbReference type="EMBL" id="KKN59471.1"/>
    </source>
</evidence>
<sequence>MSNIIGWTKNHKRYCLDCKPDNECEPILVDTERDYIPSCYKCTKLLGDYKD</sequence>
<reference evidence="1" key="1">
    <citation type="journal article" date="2015" name="Nature">
        <title>Complex archaea that bridge the gap between prokaryotes and eukaryotes.</title>
        <authorList>
            <person name="Spang A."/>
            <person name="Saw J.H."/>
            <person name="Jorgensen S.L."/>
            <person name="Zaremba-Niedzwiedzka K."/>
            <person name="Martijn J."/>
            <person name="Lind A.E."/>
            <person name="van Eijk R."/>
            <person name="Schleper C."/>
            <person name="Guy L."/>
            <person name="Ettema T.J."/>
        </authorList>
    </citation>
    <scope>NUCLEOTIDE SEQUENCE</scope>
</reference>
<dbReference type="EMBL" id="LAZR01000725">
    <property type="protein sequence ID" value="KKN59471.1"/>
    <property type="molecule type" value="Genomic_DNA"/>
</dbReference>
<accession>A0A0F9UE03</accession>
<comment type="caution">
    <text evidence="1">The sequence shown here is derived from an EMBL/GenBank/DDBJ whole genome shotgun (WGS) entry which is preliminary data.</text>
</comment>
<proteinExistence type="predicted"/>
<gene>
    <name evidence="1" type="ORF">LCGC14_0541830</name>
</gene>